<dbReference type="PROSITE" id="PS51800">
    <property type="entry name" value="ZF_CHHC_U11_48K"/>
    <property type="match status" value="1"/>
</dbReference>
<keyword evidence="8" id="KW-0687">Ribonucleoprotein</keyword>
<feature type="compositionally biased region" description="Basic residues" evidence="6">
    <location>
        <begin position="286"/>
        <end position="300"/>
    </location>
</feature>
<feature type="compositionally biased region" description="Basic and acidic residues" evidence="6">
    <location>
        <begin position="261"/>
        <end position="285"/>
    </location>
</feature>
<feature type="region of interest" description="Disordered" evidence="6">
    <location>
        <begin position="969"/>
        <end position="993"/>
    </location>
</feature>
<feature type="domain" description="CHHC U11-48K-type" evidence="7">
    <location>
        <begin position="58"/>
        <end position="85"/>
    </location>
</feature>
<keyword evidence="1" id="KW-0479">Metal-binding</keyword>
<evidence type="ECO:0000259" key="7">
    <source>
        <dbReference type="PROSITE" id="PS51800"/>
    </source>
</evidence>
<proteinExistence type="predicted"/>
<dbReference type="GO" id="GO:0005615">
    <property type="term" value="C:extracellular space"/>
    <property type="evidence" value="ECO:0007669"/>
    <property type="project" value="TreeGrafter"/>
</dbReference>
<feature type="compositionally biased region" description="Gly residues" evidence="6">
    <location>
        <begin position="779"/>
        <end position="791"/>
    </location>
</feature>
<dbReference type="Pfam" id="PF01391">
    <property type="entry name" value="Collagen"/>
    <property type="match status" value="3"/>
</dbReference>
<dbReference type="InterPro" id="IPR050149">
    <property type="entry name" value="Collagen_superfamily"/>
</dbReference>
<feature type="compositionally biased region" description="Low complexity" evidence="6">
    <location>
        <begin position="799"/>
        <end position="814"/>
    </location>
</feature>
<organism evidence="8 9">
    <name type="scientific">Acipenser ruthenus</name>
    <name type="common">Sterlet sturgeon</name>
    <dbReference type="NCBI Taxonomy" id="7906"/>
    <lineage>
        <taxon>Eukaryota</taxon>
        <taxon>Metazoa</taxon>
        <taxon>Chordata</taxon>
        <taxon>Craniata</taxon>
        <taxon>Vertebrata</taxon>
        <taxon>Euteleostomi</taxon>
        <taxon>Actinopterygii</taxon>
        <taxon>Chondrostei</taxon>
        <taxon>Acipenseriformes</taxon>
        <taxon>Acipenseridae</taxon>
        <taxon>Acipenser</taxon>
    </lineage>
</organism>
<feature type="compositionally biased region" description="Low complexity" evidence="6">
    <location>
        <begin position="682"/>
        <end position="703"/>
    </location>
</feature>
<keyword evidence="5" id="KW-0862">Zinc</keyword>
<feature type="region of interest" description="Disordered" evidence="6">
    <location>
        <begin position="1021"/>
        <end position="1049"/>
    </location>
</feature>
<feature type="compositionally biased region" description="Gly residues" evidence="6">
    <location>
        <begin position="711"/>
        <end position="720"/>
    </location>
</feature>
<evidence type="ECO:0000256" key="1">
    <source>
        <dbReference type="ARBA" id="ARBA00022723"/>
    </source>
</evidence>
<evidence type="ECO:0000256" key="2">
    <source>
        <dbReference type="ARBA" id="ARBA00022729"/>
    </source>
</evidence>
<dbReference type="InterPro" id="IPR008160">
    <property type="entry name" value="Collagen"/>
</dbReference>
<evidence type="ECO:0000256" key="4">
    <source>
        <dbReference type="ARBA" id="ARBA00022771"/>
    </source>
</evidence>
<dbReference type="InterPro" id="IPR022776">
    <property type="entry name" value="TRM13/UPF0224_CHHC_Znf_dom"/>
</dbReference>
<evidence type="ECO:0000256" key="5">
    <source>
        <dbReference type="ARBA" id="ARBA00022833"/>
    </source>
</evidence>
<feature type="compositionally biased region" description="Gly residues" evidence="6">
    <location>
        <begin position="979"/>
        <end position="988"/>
    </location>
</feature>
<keyword evidence="9" id="KW-1185">Reference proteome</keyword>
<dbReference type="PANTHER" id="PTHR24023">
    <property type="entry name" value="COLLAGEN ALPHA"/>
    <property type="match status" value="1"/>
</dbReference>
<evidence type="ECO:0000256" key="3">
    <source>
        <dbReference type="ARBA" id="ARBA00022737"/>
    </source>
</evidence>
<keyword evidence="4" id="KW-0863">Zinc-finger</keyword>
<dbReference type="InterPro" id="IPR048287">
    <property type="entry name" value="TSPN-like_N"/>
</dbReference>
<dbReference type="Gene3D" id="2.60.120.200">
    <property type="match status" value="1"/>
</dbReference>
<dbReference type="SMART" id="SM00210">
    <property type="entry name" value="TSPN"/>
    <property type="match status" value="1"/>
</dbReference>
<dbReference type="SUPFAM" id="SSF49899">
    <property type="entry name" value="Concanavalin A-like lectins/glucanases"/>
    <property type="match status" value="1"/>
</dbReference>
<feature type="compositionally biased region" description="Gly residues" evidence="6">
    <location>
        <begin position="726"/>
        <end position="743"/>
    </location>
</feature>
<dbReference type="InterPro" id="IPR013320">
    <property type="entry name" value="ConA-like_dom_sf"/>
</dbReference>
<dbReference type="EMBL" id="SCEB01215236">
    <property type="protein sequence ID" value="RXM30618.1"/>
    <property type="molecule type" value="Genomic_DNA"/>
</dbReference>
<feature type="compositionally biased region" description="Low complexity" evidence="6">
    <location>
        <begin position="900"/>
        <end position="919"/>
    </location>
</feature>
<evidence type="ECO:0000256" key="6">
    <source>
        <dbReference type="SAM" id="MobiDB-lite"/>
    </source>
</evidence>
<name>A0A444U647_ACIRT</name>
<evidence type="ECO:0000313" key="9">
    <source>
        <dbReference type="Proteomes" id="UP000289886"/>
    </source>
</evidence>
<dbReference type="GO" id="GO:0030198">
    <property type="term" value="P:extracellular matrix organization"/>
    <property type="evidence" value="ECO:0007669"/>
    <property type="project" value="TreeGrafter"/>
</dbReference>
<dbReference type="Proteomes" id="UP000289886">
    <property type="component" value="Unassembled WGS sequence"/>
</dbReference>
<feature type="compositionally biased region" description="Low complexity" evidence="6">
    <location>
        <begin position="828"/>
        <end position="838"/>
    </location>
</feature>
<accession>A0A444U647</accession>
<feature type="compositionally biased region" description="Gly residues" evidence="6">
    <location>
        <begin position="672"/>
        <end position="681"/>
    </location>
</feature>
<sequence>MCDNAIDIDLSEKLQSRLEKLEELTEFTENCQEKLDGLFAVFGWSPNTDGSIAQLEPTTVCPYDFHHIIPKQSLEKHVAFCRLNKLGYSKEEQAEMYDPSVFYEKANIPTMTIGEYSSAPVEVPENHKRAICDLTVADRLAIYNHVIAETSRQKSKTESAENDDLYVDLADKLKRDEDLNCPKSHLEVLAEMRDYKRRRQSYRAKNVHITKKSYTEVIREVIDVHSGELARLWQLEDETPHKAQGHSREGSLSRTATSQRRKSDDRRSASVESHRSHGSSKDAERSRHRRKRSRDRDSRRKRRGVRPWLIVWALVALQSLQSYGQDFSGYHSDEYPVEPTPGYEEHTASGYPYPQTTPLVTMITEEEYPYATTTESYVAAKEVTTMTTSVPYRFPTTTPEPYDDYFPAPEVYDDEGTDVLAEMRVPSAVGVNIVPGTQQDISAYRLGPKVQVRRETRLVQPHGFPQEFSMVSTFRMLEDTPKEVWNLVDVKDQQGGDQFHLRLYGEIDAVDVFNAAAAGEEKVTTFENVGRLFDGEWHKLSLSAQKSQLTLYVDCQQVGSAPFSQHGSIRTDGLTSLATRSRDAATLPVDVQQLQIYSNPNKAGDEPCCDIPGTKDERCALLGLNASPTECDCMPGEPGFAGFAGPKGSRGEQGQLGFPGEQGREGYKGSKGAPGRGGDPGPVGDSGPKGSDGPSGFSGVMGIPGPPGDPGEMGGSGSKGDIGLTGPMGEGEVGQPGETGHGGTKGEKGQIGAPGFSGDTGEQGYMGYPGIMGERGDPGIKGGSGLGGIPGSDGEPGDDGPIGVPGVEGEPGSFGQKGERGDPGPRGPQGRQGAQGSQGETGPDGEKGQQGSTGIKGVEGDKGSTGFQGDKGQRGERGSSGPDGPLGRNGPPGIPGTRGESGPSGDSGDVGAAGAKGVQGPPGPALSDAQIYELCRGVVTAQISQHAASIRSKCASGCPINNRVLIGPPGSRGLPGPPGKAGKGGLAGKKGTQGKRGLIGVEGMNGAPGEQGLPGFAGVPKNGIPGLEGPRGHSGPTGRPGLPGSAGVPGRCEARDCSIHAPALRSEHELVKGPVI</sequence>
<dbReference type="GO" id="GO:0008270">
    <property type="term" value="F:zinc ion binding"/>
    <property type="evidence" value="ECO:0007669"/>
    <property type="project" value="UniProtKB-KW"/>
</dbReference>
<dbReference type="GO" id="GO:0005587">
    <property type="term" value="C:collagen type IV trimer"/>
    <property type="evidence" value="ECO:0007669"/>
    <property type="project" value="TreeGrafter"/>
</dbReference>
<dbReference type="GO" id="GO:0030020">
    <property type="term" value="F:extracellular matrix structural constituent conferring tensile strength"/>
    <property type="evidence" value="ECO:0007669"/>
    <property type="project" value="TreeGrafter"/>
</dbReference>
<keyword evidence="2" id="KW-0732">Signal</keyword>
<dbReference type="Pfam" id="PF05253">
    <property type="entry name" value="zf-U11-48K"/>
    <property type="match status" value="1"/>
</dbReference>
<dbReference type="AlphaFoldDB" id="A0A444U647"/>
<comment type="caution">
    <text evidence="8">The sequence shown here is derived from an EMBL/GenBank/DDBJ whole genome shotgun (WGS) entry which is preliminary data.</text>
</comment>
<dbReference type="GO" id="GO:1990904">
    <property type="term" value="C:ribonucleoprotein complex"/>
    <property type="evidence" value="ECO:0007669"/>
    <property type="project" value="UniProtKB-KW"/>
</dbReference>
<protein>
    <submittedName>
        <fullName evidence="8">U11/U12 small nuclear ribonucleoprotein 48 kDa protein</fullName>
    </submittedName>
</protein>
<feature type="region of interest" description="Disordered" evidence="6">
    <location>
        <begin position="644"/>
        <end position="924"/>
    </location>
</feature>
<feature type="region of interest" description="Disordered" evidence="6">
    <location>
        <begin position="239"/>
        <end position="300"/>
    </location>
</feature>
<feature type="compositionally biased region" description="Basic and acidic residues" evidence="6">
    <location>
        <begin position="239"/>
        <end position="251"/>
    </location>
</feature>
<keyword evidence="3" id="KW-0677">Repeat</keyword>
<dbReference type="PANTHER" id="PTHR24023:SF1112">
    <property type="entry name" value="COL_CUTICLE_N DOMAIN-CONTAINING PROTEIN-RELATED"/>
    <property type="match status" value="1"/>
</dbReference>
<evidence type="ECO:0000313" key="8">
    <source>
        <dbReference type="EMBL" id="RXM30618.1"/>
    </source>
</evidence>
<reference evidence="8 9" key="1">
    <citation type="submission" date="2019-01" db="EMBL/GenBank/DDBJ databases">
        <title>Draft Genome and Complete Hox-Cluster Characterization of the Sterlet Sturgeon (Acipenser ruthenus).</title>
        <authorList>
            <person name="Wei Q."/>
        </authorList>
    </citation>
    <scope>NUCLEOTIDE SEQUENCE [LARGE SCALE GENOMIC DNA]</scope>
    <source>
        <strain evidence="8">WHYD16114868_AA</strain>
        <tissue evidence="8">Blood</tissue>
    </source>
</reference>
<gene>
    <name evidence="8" type="ORF">EOD39_7739</name>
</gene>